<protein>
    <submittedName>
        <fullName evidence="2">Pimeloyl-ACP methyl ester carboxylesterase</fullName>
    </submittedName>
</protein>
<accession>A0A4R1HGP6</accession>
<dbReference type="Pfam" id="PF00561">
    <property type="entry name" value="Abhydrolase_1"/>
    <property type="match status" value="1"/>
</dbReference>
<dbReference type="Proteomes" id="UP000295560">
    <property type="component" value="Unassembled WGS sequence"/>
</dbReference>
<evidence type="ECO:0000313" key="3">
    <source>
        <dbReference type="Proteomes" id="UP000295560"/>
    </source>
</evidence>
<dbReference type="InterPro" id="IPR000073">
    <property type="entry name" value="AB_hydrolase_1"/>
</dbReference>
<dbReference type="SUPFAM" id="SSF53474">
    <property type="entry name" value="alpha/beta-Hydrolases"/>
    <property type="match status" value="1"/>
</dbReference>
<dbReference type="PRINTS" id="PR00111">
    <property type="entry name" value="ABHYDROLASE"/>
</dbReference>
<organism evidence="2 3">
    <name type="scientific">Pseudonocardia endophytica</name>
    <dbReference type="NCBI Taxonomy" id="401976"/>
    <lineage>
        <taxon>Bacteria</taxon>
        <taxon>Bacillati</taxon>
        <taxon>Actinomycetota</taxon>
        <taxon>Actinomycetes</taxon>
        <taxon>Pseudonocardiales</taxon>
        <taxon>Pseudonocardiaceae</taxon>
        <taxon>Pseudonocardia</taxon>
    </lineage>
</organism>
<evidence type="ECO:0000259" key="1">
    <source>
        <dbReference type="Pfam" id="PF00561"/>
    </source>
</evidence>
<evidence type="ECO:0000313" key="2">
    <source>
        <dbReference type="EMBL" id="TCK20031.1"/>
    </source>
</evidence>
<dbReference type="GO" id="GO:0003824">
    <property type="term" value="F:catalytic activity"/>
    <property type="evidence" value="ECO:0007669"/>
    <property type="project" value="UniProtKB-ARBA"/>
</dbReference>
<proteinExistence type="predicted"/>
<dbReference type="AlphaFoldDB" id="A0A4R1HGP6"/>
<gene>
    <name evidence="2" type="ORF">EV378_3979</name>
</gene>
<reference evidence="2 3" key="1">
    <citation type="submission" date="2019-03" db="EMBL/GenBank/DDBJ databases">
        <title>Sequencing the genomes of 1000 actinobacteria strains.</title>
        <authorList>
            <person name="Klenk H.-P."/>
        </authorList>
    </citation>
    <scope>NUCLEOTIDE SEQUENCE [LARGE SCALE GENOMIC DNA]</scope>
    <source>
        <strain evidence="2 3">DSM 44969</strain>
    </source>
</reference>
<dbReference type="PANTHER" id="PTHR43798">
    <property type="entry name" value="MONOACYLGLYCEROL LIPASE"/>
    <property type="match status" value="1"/>
</dbReference>
<dbReference type="OrthoDB" id="3400345at2"/>
<feature type="domain" description="AB hydrolase-1" evidence="1">
    <location>
        <begin position="27"/>
        <end position="265"/>
    </location>
</feature>
<keyword evidence="3" id="KW-1185">Reference proteome</keyword>
<dbReference type="Gene3D" id="3.40.50.1820">
    <property type="entry name" value="alpha/beta hydrolase"/>
    <property type="match status" value="1"/>
</dbReference>
<sequence>MYVSRVETREIELSGGRIRYHEEGDGPPVLFVHGLLVHSGLWRDVVPGVARAGFRCVAPDWPMGAHTIPVPDADLSPPGVAAMIAEFCERTDLDDVTVVANDTGGAITQILMANHPERIGRVVLTPSDSFEHFLPPMFNYLTTLARVPCAVDVLAAALRPRVFHRLPMTFGWLSKRPVDATPFLTPSRDPAVRADLRRFLTGLHRRHTLAAVDGLRRFPKPVLLAWASEDRLFPMSLAHRLADVLPDATVVEVDDSYTFVPLDRPERLTELVVDFARARTSS</sequence>
<dbReference type="InterPro" id="IPR029058">
    <property type="entry name" value="AB_hydrolase_fold"/>
</dbReference>
<dbReference type="InterPro" id="IPR050266">
    <property type="entry name" value="AB_hydrolase_sf"/>
</dbReference>
<comment type="caution">
    <text evidence="2">The sequence shown here is derived from an EMBL/GenBank/DDBJ whole genome shotgun (WGS) entry which is preliminary data.</text>
</comment>
<name>A0A4R1HGP6_PSEEN</name>
<dbReference type="EMBL" id="SMFZ01000002">
    <property type="protein sequence ID" value="TCK20031.1"/>
    <property type="molecule type" value="Genomic_DNA"/>
</dbReference>